<dbReference type="EMBL" id="QTSX02004971">
    <property type="protein sequence ID" value="KAJ9063530.1"/>
    <property type="molecule type" value="Genomic_DNA"/>
</dbReference>
<comment type="caution">
    <text evidence="1">The sequence shown here is derived from an EMBL/GenBank/DDBJ whole genome shotgun (WGS) entry which is preliminary data.</text>
</comment>
<proteinExistence type="predicted"/>
<evidence type="ECO:0000313" key="2">
    <source>
        <dbReference type="Proteomes" id="UP001165960"/>
    </source>
</evidence>
<gene>
    <name evidence="1" type="ORF">DSO57_1000108</name>
</gene>
<reference evidence="1" key="1">
    <citation type="submission" date="2022-04" db="EMBL/GenBank/DDBJ databases">
        <title>Genome of the entomopathogenic fungus Entomophthora muscae.</title>
        <authorList>
            <person name="Elya C."/>
            <person name="Lovett B.R."/>
            <person name="Lee E."/>
            <person name="Macias A.M."/>
            <person name="Hajek A.E."/>
            <person name="De Bivort B.L."/>
            <person name="Kasson M.T."/>
            <person name="De Fine Licht H.H."/>
            <person name="Stajich J.E."/>
        </authorList>
    </citation>
    <scope>NUCLEOTIDE SEQUENCE</scope>
    <source>
        <strain evidence="1">Berkeley</strain>
    </source>
</reference>
<sequence>VLPEKLLLKSSSAPSVMNDISILVLKTWASNPGSHKKPCYDQGRQEPARLPVEPNPGPPEMPCPNQEEQEPVSLPSVETGS</sequence>
<protein>
    <submittedName>
        <fullName evidence="1">Uncharacterized protein</fullName>
    </submittedName>
</protein>
<evidence type="ECO:0000313" key="1">
    <source>
        <dbReference type="EMBL" id="KAJ9063530.1"/>
    </source>
</evidence>
<dbReference type="Proteomes" id="UP001165960">
    <property type="component" value="Unassembled WGS sequence"/>
</dbReference>
<name>A0ACC2SMM2_9FUNG</name>
<accession>A0ACC2SMM2</accession>
<organism evidence="1 2">
    <name type="scientific">Entomophthora muscae</name>
    <dbReference type="NCBI Taxonomy" id="34485"/>
    <lineage>
        <taxon>Eukaryota</taxon>
        <taxon>Fungi</taxon>
        <taxon>Fungi incertae sedis</taxon>
        <taxon>Zoopagomycota</taxon>
        <taxon>Entomophthoromycotina</taxon>
        <taxon>Entomophthoromycetes</taxon>
        <taxon>Entomophthorales</taxon>
        <taxon>Entomophthoraceae</taxon>
        <taxon>Entomophthora</taxon>
    </lineage>
</organism>
<feature type="non-terminal residue" evidence="1">
    <location>
        <position position="1"/>
    </location>
</feature>
<keyword evidence="2" id="KW-1185">Reference proteome</keyword>